<dbReference type="EMBL" id="JAANBB010000026">
    <property type="protein sequence ID" value="KAF7554936.1"/>
    <property type="molecule type" value="Genomic_DNA"/>
</dbReference>
<dbReference type="CDD" id="cd04733">
    <property type="entry name" value="OYE_like_2_FMN"/>
    <property type="match status" value="1"/>
</dbReference>
<dbReference type="Proteomes" id="UP000722485">
    <property type="component" value="Unassembled WGS sequence"/>
</dbReference>
<evidence type="ECO:0000259" key="5">
    <source>
        <dbReference type="Pfam" id="PF00724"/>
    </source>
</evidence>
<evidence type="ECO:0000256" key="3">
    <source>
        <dbReference type="ARBA" id="ARBA00022643"/>
    </source>
</evidence>
<evidence type="ECO:0000313" key="7">
    <source>
        <dbReference type="Proteomes" id="UP000722485"/>
    </source>
</evidence>
<proteinExistence type="inferred from homology"/>
<keyword evidence="2" id="KW-0285">Flavoprotein</keyword>
<keyword evidence="4" id="KW-0560">Oxidoreductase</keyword>
<evidence type="ECO:0000313" key="6">
    <source>
        <dbReference type="EMBL" id="KAF7554936.1"/>
    </source>
</evidence>
<gene>
    <name evidence="6" type="ORF">G7Z17_g2540</name>
</gene>
<dbReference type="InterPro" id="IPR051799">
    <property type="entry name" value="NADH_flavin_oxidoreductase"/>
</dbReference>
<comment type="similarity">
    <text evidence="1">Belongs to the NADH:flavin oxidoreductase/NADH oxidase family.</text>
</comment>
<dbReference type="AlphaFoldDB" id="A0A9P5HKL2"/>
<dbReference type="PANTHER" id="PTHR43656">
    <property type="entry name" value="BINDING OXIDOREDUCTASE, PUTATIVE (AFU_ORTHOLOGUE AFUA_2G08260)-RELATED"/>
    <property type="match status" value="1"/>
</dbReference>
<comment type="caution">
    <text evidence="6">The sequence shown here is derived from an EMBL/GenBank/DDBJ whole genome shotgun (WGS) entry which is preliminary data.</text>
</comment>
<keyword evidence="3" id="KW-0288">FMN</keyword>
<dbReference type="InterPro" id="IPR013785">
    <property type="entry name" value="Aldolase_TIM"/>
</dbReference>
<name>A0A9P5HKL2_9HYPO</name>
<evidence type="ECO:0000256" key="4">
    <source>
        <dbReference type="ARBA" id="ARBA00023002"/>
    </source>
</evidence>
<dbReference type="Gene3D" id="3.20.20.70">
    <property type="entry name" value="Aldolase class I"/>
    <property type="match status" value="1"/>
</dbReference>
<accession>A0A9P5HKL2</accession>
<dbReference type="Pfam" id="PF00724">
    <property type="entry name" value="Oxidored_FMN"/>
    <property type="match status" value="1"/>
</dbReference>
<dbReference type="SUPFAM" id="SSF51395">
    <property type="entry name" value="FMN-linked oxidoreductases"/>
    <property type="match status" value="1"/>
</dbReference>
<sequence length="410" mass="44380">MTTPELHVARPLSLKCGLELPNRLVKAAMAESLADESALPGKTLYSSYERWADGGWGMILTGNVQIDRRHLGQPKDVAYNDQIPYETLLGAWKTWAKACMREGTPTIVQINHPGRQSPAGAGTRGFFEKSLAPSPIPMNFGDGLIARAISAFVFGTPKEMTDEDIHQVVSRFVDTARLSSEAGFSGVELHAAHGYLLAQFLSHKTNKRTDKYGESAAARAKIVVDIIHAIRAAVPKDFCVGIKLNSVDHQSPSEFSDCLEQIKLIAAAGVDFIEVSGGSYEKPDMVNGAEEKSARTTEREAFFLEFANAVRHEIPSTPLMVTGGFRTRKGMDDAIAGGACELVGIGRPAALNPELPKNTILNPEVTGADAKVYARRIHPSWFVKWIGAKAIGAGAETAWYGKQIHQLAGI</sequence>
<dbReference type="PANTHER" id="PTHR43656:SF2">
    <property type="entry name" value="BINDING OXIDOREDUCTASE, PUTATIVE (AFU_ORTHOLOGUE AFUA_2G08260)-RELATED"/>
    <property type="match status" value="1"/>
</dbReference>
<protein>
    <recommendedName>
        <fullName evidence="5">NADH:flavin oxidoreductase/NADH oxidase N-terminal domain-containing protein</fullName>
    </recommendedName>
</protein>
<reference evidence="6" key="1">
    <citation type="submission" date="2020-03" db="EMBL/GenBank/DDBJ databases">
        <title>Draft Genome Sequence of Cylindrodendrum hubeiense.</title>
        <authorList>
            <person name="Buettner E."/>
            <person name="Kellner H."/>
        </authorList>
    </citation>
    <scope>NUCLEOTIDE SEQUENCE</scope>
    <source>
        <strain evidence="6">IHI 201604</strain>
    </source>
</reference>
<dbReference type="OrthoDB" id="1663137at2759"/>
<organism evidence="6 7">
    <name type="scientific">Cylindrodendrum hubeiense</name>
    <dbReference type="NCBI Taxonomy" id="595255"/>
    <lineage>
        <taxon>Eukaryota</taxon>
        <taxon>Fungi</taxon>
        <taxon>Dikarya</taxon>
        <taxon>Ascomycota</taxon>
        <taxon>Pezizomycotina</taxon>
        <taxon>Sordariomycetes</taxon>
        <taxon>Hypocreomycetidae</taxon>
        <taxon>Hypocreales</taxon>
        <taxon>Nectriaceae</taxon>
        <taxon>Cylindrodendrum</taxon>
    </lineage>
</organism>
<evidence type="ECO:0000256" key="1">
    <source>
        <dbReference type="ARBA" id="ARBA00005979"/>
    </source>
</evidence>
<evidence type="ECO:0000256" key="2">
    <source>
        <dbReference type="ARBA" id="ARBA00022630"/>
    </source>
</evidence>
<feature type="domain" description="NADH:flavin oxidoreductase/NADH oxidase N-terminal" evidence="5">
    <location>
        <begin position="11"/>
        <end position="357"/>
    </location>
</feature>
<dbReference type="InterPro" id="IPR001155">
    <property type="entry name" value="OxRdtase_FMN_N"/>
</dbReference>
<dbReference type="GO" id="GO:0010181">
    <property type="term" value="F:FMN binding"/>
    <property type="evidence" value="ECO:0007669"/>
    <property type="project" value="InterPro"/>
</dbReference>
<keyword evidence="7" id="KW-1185">Reference proteome</keyword>
<dbReference type="GO" id="GO:0016491">
    <property type="term" value="F:oxidoreductase activity"/>
    <property type="evidence" value="ECO:0007669"/>
    <property type="project" value="UniProtKB-KW"/>
</dbReference>